<keyword evidence="2" id="KW-1185">Reference proteome</keyword>
<dbReference type="EMBL" id="JAKKSL010000005">
    <property type="protein sequence ID" value="MCI2285487.1"/>
    <property type="molecule type" value="Genomic_DNA"/>
</dbReference>
<keyword evidence="1" id="KW-0808">Transferase</keyword>
<dbReference type="GO" id="GO:0016740">
    <property type="term" value="F:transferase activity"/>
    <property type="evidence" value="ECO:0007669"/>
    <property type="project" value="UniProtKB-KW"/>
</dbReference>
<accession>A0ABS9X5G9</accession>
<dbReference type="Proteomes" id="UP001139646">
    <property type="component" value="Unassembled WGS sequence"/>
</dbReference>
<name>A0ABS9X5G9_9GAMM</name>
<reference evidence="1" key="1">
    <citation type="submission" date="2022-01" db="EMBL/GenBank/DDBJ databases">
        <title>Colwellia maritima, isolated from seawater.</title>
        <authorList>
            <person name="Kristyanto S."/>
            <person name="Jung J."/>
            <person name="Jeon C.O."/>
        </authorList>
    </citation>
    <scope>NUCLEOTIDE SEQUENCE</scope>
    <source>
        <strain evidence="1">MSW7</strain>
    </source>
</reference>
<comment type="caution">
    <text evidence="1">The sequence shown here is derived from an EMBL/GenBank/DDBJ whole genome shotgun (WGS) entry which is preliminary data.</text>
</comment>
<sequence>MLIDSSLFLDVSDALGMGNPAIVEKDYYVIVLLKLLSGLSSETHSLVFTGGTALAKSGIKTHRMSEDVARYGNQHVEFVQSPIAELMFGLNVLEENKIYEERFQQYVVPMVYGDIIITWQNAFSVFKSFAKLVLNNKSMS</sequence>
<dbReference type="RefSeq" id="WP_242288367.1">
    <property type="nucleotide sequence ID" value="NZ_JAKKSL010000005.1"/>
</dbReference>
<gene>
    <name evidence="1" type="ORF">L3081_21420</name>
</gene>
<organism evidence="1 2">
    <name type="scientific">Colwellia maritima</name>
    <dbReference type="NCBI Taxonomy" id="2912588"/>
    <lineage>
        <taxon>Bacteria</taxon>
        <taxon>Pseudomonadati</taxon>
        <taxon>Pseudomonadota</taxon>
        <taxon>Gammaproteobacteria</taxon>
        <taxon>Alteromonadales</taxon>
        <taxon>Colwelliaceae</taxon>
        <taxon>Colwellia</taxon>
    </lineage>
</organism>
<protein>
    <submittedName>
        <fullName evidence="1">Nucleotidyl transferase AbiEii/AbiGii toxin family protein</fullName>
    </submittedName>
</protein>
<evidence type="ECO:0000313" key="1">
    <source>
        <dbReference type="EMBL" id="MCI2285487.1"/>
    </source>
</evidence>
<proteinExistence type="predicted"/>
<evidence type="ECO:0000313" key="2">
    <source>
        <dbReference type="Proteomes" id="UP001139646"/>
    </source>
</evidence>